<dbReference type="EMBL" id="UYRU01045896">
    <property type="protein sequence ID" value="VDN08845.1"/>
    <property type="molecule type" value="Genomic_DNA"/>
</dbReference>
<organism evidence="3 4">
    <name type="scientific">Dibothriocephalus latus</name>
    <name type="common">Fish tapeworm</name>
    <name type="synonym">Diphyllobothrium latum</name>
    <dbReference type="NCBI Taxonomy" id="60516"/>
    <lineage>
        <taxon>Eukaryota</taxon>
        <taxon>Metazoa</taxon>
        <taxon>Spiralia</taxon>
        <taxon>Lophotrochozoa</taxon>
        <taxon>Platyhelminthes</taxon>
        <taxon>Cestoda</taxon>
        <taxon>Eucestoda</taxon>
        <taxon>Diphyllobothriidea</taxon>
        <taxon>Diphyllobothriidae</taxon>
        <taxon>Dibothriocephalus</taxon>
    </lineage>
</organism>
<feature type="compositionally biased region" description="Low complexity" evidence="1">
    <location>
        <begin position="190"/>
        <end position="202"/>
    </location>
</feature>
<evidence type="ECO:0000313" key="3">
    <source>
        <dbReference type="EMBL" id="VDN08845.1"/>
    </source>
</evidence>
<gene>
    <name evidence="3" type="ORF">DILT_LOCUS4676</name>
</gene>
<dbReference type="Proteomes" id="UP000281553">
    <property type="component" value="Unassembled WGS sequence"/>
</dbReference>
<reference evidence="3 4" key="1">
    <citation type="submission" date="2018-11" db="EMBL/GenBank/DDBJ databases">
        <authorList>
            <consortium name="Pathogen Informatics"/>
        </authorList>
    </citation>
    <scope>NUCLEOTIDE SEQUENCE [LARGE SCALE GENOMIC DNA]</scope>
</reference>
<evidence type="ECO:0000313" key="4">
    <source>
        <dbReference type="Proteomes" id="UP000281553"/>
    </source>
</evidence>
<protein>
    <submittedName>
        <fullName evidence="3">Uncharacterized protein</fullName>
    </submittedName>
</protein>
<evidence type="ECO:0000256" key="2">
    <source>
        <dbReference type="SAM" id="Phobius"/>
    </source>
</evidence>
<keyword evidence="2" id="KW-0812">Transmembrane</keyword>
<keyword evidence="2" id="KW-1133">Transmembrane helix</keyword>
<accession>A0A3P7KV60</accession>
<proteinExistence type="predicted"/>
<feature type="transmembrane region" description="Helical" evidence="2">
    <location>
        <begin position="37"/>
        <end position="58"/>
    </location>
</feature>
<feature type="region of interest" description="Disordered" evidence="1">
    <location>
        <begin position="183"/>
        <end position="224"/>
    </location>
</feature>
<evidence type="ECO:0000256" key="1">
    <source>
        <dbReference type="SAM" id="MobiDB-lite"/>
    </source>
</evidence>
<keyword evidence="4" id="KW-1185">Reference proteome</keyword>
<sequence>MTEIYKRAAAFIVPQSPTSQATSDCKNHRLNVLPASSMITPTFLFTLLLLGYCQAITIKAQPKQPPKKPFVISIDPGFEVTGAKLGETELNECADPVQKPNSVTPCYKQTIESTVKFIIAEESLWQKAEFMVGTVAKATATMEQLAQGQVDAVVPPPAGAKTVQKGKLEKNDLSLKFVPTGMRLTPKENTQGQQQQQPPQTGVEHTEEGSGKGAQAQAGATDPVPVTKKCSEQLSVSDNCFEVVTGKN</sequence>
<name>A0A3P7KV60_DIBLA</name>
<dbReference type="AlphaFoldDB" id="A0A3P7KV60"/>
<keyword evidence="2" id="KW-0472">Membrane</keyword>